<gene>
    <name evidence="2" type="ORF">EGW16_05080</name>
</gene>
<feature type="transmembrane region" description="Helical" evidence="1">
    <location>
        <begin position="73"/>
        <end position="94"/>
    </location>
</feature>
<name>A0ABD7IZM2_ENTFL</name>
<dbReference type="NCBIfam" id="TIGR04370">
    <property type="entry name" value="glyco_rpt_poly"/>
    <property type="match status" value="1"/>
</dbReference>
<dbReference type="Proteomes" id="UP000281488">
    <property type="component" value="Unassembled WGS sequence"/>
</dbReference>
<feature type="transmembrane region" description="Helical" evidence="1">
    <location>
        <begin position="114"/>
        <end position="136"/>
    </location>
</feature>
<feature type="transmembrane region" description="Helical" evidence="1">
    <location>
        <begin position="33"/>
        <end position="53"/>
    </location>
</feature>
<feature type="transmembrane region" description="Helical" evidence="1">
    <location>
        <begin position="419"/>
        <end position="440"/>
    </location>
</feature>
<feature type="transmembrane region" description="Helical" evidence="1">
    <location>
        <begin position="235"/>
        <end position="252"/>
    </location>
</feature>
<feature type="transmembrane region" description="Helical" evidence="1">
    <location>
        <begin position="157"/>
        <end position="178"/>
    </location>
</feature>
<keyword evidence="1" id="KW-0472">Membrane</keyword>
<feature type="transmembrane region" description="Helical" evidence="1">
    <location>
        <begin position="184"/>
        <end position="204"/>
    </location>
</feature>
<keyword evidence="1" id="KW-0812">Transmembrane</keyword>
<comment type="caution">
    <text evidence="2">The sequence shown here is derived from an EMBL/GenBank/DDBJ whole genome shotgun (WGS) entry which is preliminary data.</text>
</comment>
<sequence>MLFFITVLLLLILMIPLVKWTKAGKDLFNPVTISFFFLIITSVPYLFSIANDVYIIQPQVLREIGIENIPKEIIYFVVILLIGAFSLYFGMKVPMIKKFSNLPGLPKSENRKRYIVGTLLSFFVGMLGYLIFLRGVGGFSVLTSNLNIRTQMTAGNGYLLSLTTTSLTISVVCYIYTFKYKKSFIKYFFLLLLILFVAFLLTSLGGRKQTLQLVTFSLISWHYGVKRVKKIPKKIWLLVPLLVIYIVGIPILRSPDGIETLLNNPKYLASEVKDNIGKSTKEISYIDTYLFITNHFDVSNIWLGSSFKDLLSAPIPSSIMPEKPPVDEGVYIRTLAEGNRNIKPSMPFKELFPSSWPPETIGTMYMNFWIPGVIIGMFLLGKIYKLAYLYMKKCDFNAHSVMIYCYILLNFHLSNLRITQTITSILVISAFFFMILGFSIKKNEKEKRYIVNI</sequence>
<dbReference type="AlphaFoldDB" id="A0ABD7IZM2"/>
<dbReference type="EMBL" id="RKMZ01000002">
    <property type="protein sequence ID" value="ROX34027.1"/>
    <property type="molecule type" value="Genomic_DNA"/>
</dbReference>
<protein>
    <submittedName>
        <fullName evidence="2">Oligosaccharide repeat unit polymerase</fullName>
    </submittedName>
</protein>
<evidence type="ECO:0000313" key="3">
    <source>
        <dbReference type="Proteomes" id="UP000281488"/>
    </source>
</evidence>
<reference evidence="2 3" key="1">
    <citation type="submission" date="2018-10" db="EMBL/GenBank/DDBJ databases">
        <title>Genotypes and phenotypes of Enterococci isolated from broiler chickens.</title>
        <authorList>
            <person name="Muhammad A.R."/>
            <person name="Diarra M.S."/>
        </authorList>
    </citation>
    <scope>NUCLEOTIDE SEQUENCE [LARGE SCALE GENOMIC DNA]</scope>
    <source>
        <strain evidence="2 3">LIT2 A36'</strain>
    </source>
</reference>
<evidence type="ECO:0000256" key="1">
    <source>
        <dbReference type="SAM" id="Phobius"/>
    </source>
</evidence>
<evidence type="ECO:0000313" key="2">
    <source>
        <dbReference type="EMBL" id="ROX34027.1"/>
    </source>
</evidence>
<feature type="transmembrane region" description="Helical" evidence="1">
    <location>
        <begin position="364"/>
        <end position="384"/>
    </location>
</feature>
<feature type="transmembrane region" description="Helical" evidence="1">
    <location>
        <begin position="396"/>
        <end position="413"/>
    </location>
</feature>
<dbReference type="RefSeq" id="WP_010709681.1">
    <property type="nucleotide sequence ID" value="NZ_CABGNC010000001.1"/>
</dbReference>
<proteinExistence type="predicted"/>
<organism evidence="2 3">
    <name type="scientific">Enterococcus faecalis</name>
    <name type="common">Streptococcus faecalis</name>
    <dbReference type="NCBI Taxonomy" id="1351"/>
    <lineage>
        <taxon>Bacteria</taxon>
        <taxon>Bacillati</taxon>
        <taxon>Bacillota</taxon>
        <taxon>Bacilli</taxon>
        <taxon>Lactobacillales</taxon>
        <taxon>Enterococcaceae</taxon>
        <taxon>Enterococcus</taxon>
    </lineage>
</organism>
<keyword evidence="1" id="KW-1133">Transmembrane helix</keyword>
<accession>A0ABD7IZM2</accession>